<sequence length="174" mass="19877">MKAPLRWLWSLLRGGLRLLLALIILFEEWGWEPLARLMARIGALPPLRRLGPLIRGLPPYAALLLFLLPGLLLLPVKLAALWLIGIGRAGLGLALIVLAKLLGTAVVARLFQLTQPALLRLAWFARLYARWSAWKQGLLDWLRASAAWRGARALKLRLRRLWRREAVREQPHRY</sequence>
<evidence type="ECO:0000256" key="1">
    <source>
        <dbReference type="SAM" id="Phobius"/>
    </source>
</evidence>
<keyword evidence="1" id="KW-0812">Transmembrane</keyword>
<reference evidence="2 3" key="1">
    <citation type="submission" date="2023-06" db="EMBL/GenBank/DDBJ databases">
        <title>Pelomonas sp. PFR6 16S ribosomal RNA gene Genome sequencing and assembly.</title>
        <authorList>
            <person name="Woo H."/>
        </authorList>
    </citation>
    <scope>NUCLEOTIDE SEQUENCE [LARGE SCALE GENOMIC DNA]</scope>
    <source>
        <strain evidence="2 3">PFR6</strain>
    </source>
</reference>
<proteinExistence type="predicted"/>
<feature type="transmembrane region" description="Helical" evidence="1">
    <location>
        <begin position="91"/>
        <end position="111"/>
    </location>
</feature>
<protein>
    <recommendedName>
        <fullName evidence="4">Transmembrane protein</fullName>
    </recommendedName>
</protein>
<feature type="transmembrane region" description="Helical" evidence="1">
    <location>
        <begin position="60"/>
        <end position="84"/>
    </location>
</feature>
<name>A0ABT8DQF3_9BURK</name>
<dbReference type="RefSeq" id="WP_290357622.1">
    <property type="nucleotide sequence ID" value="NZ_JAUHHC010000001.1"/>
</dbReference>
<evidence type="ECO:0008006" key="4">
    <source>
        <dbReference type="Google" id="ProtNLM"/>
    </source>
</evidence>
<keyword evidence="1" id="KW-0472">Membrane</keyword>
<evidence type="ECO:0000313" key="3">
    <source>
        <dbReference type="Proteomes" id="UP001228044"/>
    </source>
</evidence>
<accession>A0ABT8DQF3</accession>
<keyword evidence="3" id="KW-1185">Reference proteome</keyword>
<keyword evidence="1" id="KW-1133">Transmembrane helix</keyword>
<feature type="transmembrane region" description="Helical" evidence="1">
    <location>
        <begin position="7"/>
        <end position="26"/>
    </location>
</feature>
<gene>
    <name evidence="2" type="ORF">QWJ38_03385</name>
</gene>
<organism evidence="2 3">
    <name type="scientific">Roseateles violae</name>
    <dbReference type="NCBI Taxonomy" id="3058042"/>
    <lineage>
        <taxon>Bacteria</taxon>
        <taxon>Pseudomonadati</taxon>
        <taxon>Pseudomonadota</taxon>
        <taxon>Betaproteobacteria</taxon>
        <taxon>Burkholderiales</taxon>
        <taxon>Sphaerotilaceae</taxon>
        <taxon>Roseateles</taxon>
    </lineage>
</organism>
<dbReference type="EMBL" id="JAUHHC010000001">
    <property type="protein sequence ID" value="MDN3919318.1"/>
    <property type="molecule type" value="Genomic_DNA"/>
</dbReference>
<comment type="caution">
    <text evidence="2">The sequence shown here is derived from an EMBL/GenBank/DDBJ whole genome shotgun (WGS) entry which is preliminary data.</text>
</comment>
<dbReference type="Proteomes" id="UP001228044">
    <property type="component" value="Unassembled WGS sequence"/>
</dbReference>
<evidence type="ECO:0000313" key="2">
    <source>
        <dbReference type="EMBL" id="MDN3919318.1"/>
    </source>
</evidence>